<dbReference type="InterPro" id="IPR012312">
    <property type="entry name" value="Hemerythrin-like"/>
</dbReference>
<reference evidence="2 3" key="1">
    <citation type="submission" date="2018-03" db="EMBL/GenBank/DDBJ databases">
        <title>Genome sequence of Clostridium liquoris DSM 100320.</title>
        <authorList>
            <person name="Poehlein A."/>
            <person name="Daniel R."/>
        </authorList>
    </citation>
    <scope>NUCLEOTIDE SEQUENCE [LARGE SCALE GENOMIC DNA]</scope>
    <source>
        <strain evidence="2 3">DSM 100320</strain>
    </source>
</reference>
<proteinExistence type="predicted"/>
<protein>
    <recommendedName>
        <fullName evidence="1">Hemerythrin-like domain-containing protein</fullName>
    </recommendedName>
</protein>
<dbReference type="AlphaFoldDB" id="A0A2T0B4X4"/>
<dbReference type="EMBL" id="PVXO01000034">
    <property type="protein sequence ID" value="PRR78929.1"/>
    <property type="molecule type" value="Genomic_DNA"/>
</dbReference>
<gene>
    <name evidence="2" type="ORF">CLLI_12680</name>
</gene>
<accession>A0A2T0B4X4</accession>
<dbReference type="Proteomes" id="UP000239706">
    <property type="component" value="Unassembled WGS sequence"/>
</dbReference>
<dbReference type="Pfam" id="PF01814">
    <property type="entry name" value="Hemerythrin"/>
    <property type="match status" value="1"/>
</dbReference>
<evidence type="ECO:0000313" key="2">
    <source>
        <dbReference type="EMBL" id="PRR78929.1"/>
    </source>
</evidence>
<dbReference type="RefSeq" id="WP_106063386.1">
    <property type="nucleotide sequence ID" value="NZ_PVXO01000034.1"/>
</dbReference>
<feature type="domain" description="Hemerythrin-like" evidence="1">
    <location>
        <begin position="4"/>
        <end position="134"/>
    </location>
</feature>
<evidence type="ECO:0000259" key="1">
    <source>
        <dbReference type="Pfam" id="PF01814"/>
    </source>
</evidence>
<evidence type="ECO:0000313" key="3">
    <source>
        <dbReference type="Proteomes" id="UP000239706"/>
    </source>
</evidence>
<comment type="caution">
    <text evidence="2">The sequence shown here is derived from an EMBL/GenBank/DDBJ whole genome shotgun (WGS) entry which is preliminary data.</text>
</comment>
<sequence length="135" mass="15962">MDNLSNLKRQHIEIVELINIIKDLSKNEENINEGIEIAKNINILAGKLTVHLNSEDKYLYPDLLKSSDLKIKKIGEDYIKEMGNICDEFTKFKNKYNTKSKLLKNKEEFKSELEITFKLLEKRIDKEDRELYKLI</sequence>
<organism evidence="2 3">
    <name type="scientific">Clostridium liquoris</name>
    <dbReference type="NCBI Taxonomy" id="1289519"/>
    <lineage>
        <taxon>Bacteria</taxon>
        <taxon>Bacillati</taxon>
        <taxon>Bacillota</taxon>
        <taxon>Clostridia</taxon>
        <taxon>Eubacteriales</taxon>
        <taxon>Clostridiaceae</taxon>
        <taxon>Clostridium</taxon>
    </lineage>
</organism>
<name>A0A2T0B4X4_9CLOT</name>
<keyword evidence="3" id="KW-1185">Reference proteome</keyword>
<dbReference type="OrthoDB" id="360658at2"/>